<dbReference type="RefSeq" id="WP_186967236.1">
    <property type="nucleotide sequence ID" value="NZ_JACOOE010000004.1"/>
</dbReference>
<evidence type="ECO:0000313" key="3">
    <source>
        <dbReference type="Proteomes" id="UP000600600"/>
    </source>
</evidence>
<dbReference type="InterPro" id="IPR013783">
    <property type="entry name" value="Ig-like_fold"/>
</dbReference>
<dbReference type="Gene3D" id="2.60.40.10">
    <property type="entry name" value="Immunoglobulins"/>
    <property type="match status" value="1"/>
</dbReference>
<dbReference type="CDD" id="cd14948">
    <property type="entry name" value="BACON"/>
    <property type="match status" value="1"/>
</dbReference>
<dbReference type="InterPro" id="IPR043744">
    <property type="entry name" value="DUF5689"/>
</dbReference>
<feature type="domain" description="DUF5689" evidence="1">
    <location>
        <begin position="132"/>
        <end position="332"/>
    </location>
</feature>
<dbReference type="Proteomes" id="UP000600600">
    <property type="component" value="Unassembled WGS sequence"/>
</dbReference>
<proteinExistence type="predicted"/>
<reference evidence="2 3" key="1">
    <citation type="submission" date="2020-08" db="EMBL/GenBank/DDBJ databases">
        <title>Genome public.</title>
        <authorList>
            <person name="Liu C."/>
            <person name="Sun Q."/>
        </authorList>
    </citation>
    <scope>NUCLEOTIDE SEQUENCE [LARGE SCALE GENOMIC DNA]</scope>
    <source>
        <strain evidence="2 3">M27</strain>
    </source>
</reference>
<keyword evidence="3" id="KW-1185">Reference proteome</keyword>
<comment type="caution">
    <text evidence="2">The sequence shown here is derived from an EMBL/GenBank/DDBJ whole genome shotgun (WGS) entry which is preliminary data.</text>
</comment>
<protein>
    <submittedName>
        <fullName evidence="2">BACON domain-containing protein</fullName>
    </submittedName>
</protein>
<organism evidence="2 3">
    <name type="scientific">Bacteroides difficilis</name>
    <dbReference type="NCBI Taxonomy" id="2763021"/>
    <lineage>
        <taxon>Bacteria</taxon>
        <taxon>Pseudomonadati</taxon>
        <taxon>Bacteroidota</taxon>
        <taxon>Bacteroidia</taxon>
        <taxon>Bacteroidales</taxon>
        <taxon>Bacteroidaceae</taxon>
        <taxon>Bacteroides</taxon>
    </lineage>
</organism>
<sequence>MKHNFIDKYIWLTTFLFCVLLSGTSCKDDVGLPMQTIELSDEAITAPAFAASFSVDIQANCDWTIEVDGNEGNWADLSLTKAVGMAMLDIKLENNDTEENRTLTLTVVANRNRSVAKRLILVQNSSVMKGYMSIPDIRAMAESNGTYTFSEEKKMRAVVMSSILEENYHEHCIALQSSNFPNSGITLRTDEPLYVAAGTEIEIELQGAVVSRNTETHLLELKTASDDKIAQTTTSPIVPQAVTVSVAELNTGKYESMYVALSSQVVITDLKKEKLSENVTMQTDNDDRFTMYVLKNSTFADKSVPTGGGVLSGIATPYQDAYAVMPCTEEDIHLSLSRFDGGITLPYVFSLMTTGANDNGKYVLFTKESDVRNNYLTATDGTGVTLTAHLNASSKAFNYWNDNSGHHNLPMGTWLDGSANYLLFSFPLGQDVVNGFRFSIGMGAQANAPANWQMEYSIDKKTWYVAPGAPHIIIPKGKNSGGGKHFFYYSIDVDRTTVPLLRKQTLYIRVSPYDKHTVSGNALSNNNGRLQVHSCAVLEAIPAFETLRPSGNIVYWEPFDKLTEGLDYRHGDKLAAMMNFCGSDIGSWEETVRGNLSGSHVRQRPGYAQIGYVETQLVAQNAYVNNIGILVTPALAVTGNLQVSFKAMAYKNTSVYAAGNNTAKDFDGDARTVKVEILGGGTIEGATSKIISGLNYTSFKNFTLMVENARPETCLRFTSAPDTGGFSRWFIDDICVTQ</sequence>
<gene>
    <name evidence="2" type="ORF">H8S67_10265</name>
</gene>
<evidence type="ECO:0000259" key="1">
    <source>
        <dbReference type="Pfam" id="PF18942"/>
    </source>
</evidence>
<dbReference type="PROSITE" id="PS51257">
    <property type="entry name" value="PROKAR_LIPOPROTEIN"/>
    <property type="match status" value="1"/>
</dbReference>
<dbReference type="EMBL" id="JACOOE010000004">
    <property type="protein sequence ID" value="MBC5605052.1"/>
    <property type="molecule type" value="Genomic_DNA"/>
</dbReference>
<accession>A0ABR7CB65</accession>
<evidence type="ECO:0000313" key="2">
    <source>
        <dbReference type="EMBL" id="MBC5605052.1"/>
    </source>
</evidence>
<name>A0ABR7CB65_9BACE</name>
<dbReference type="InterPro" id="IPR024361">
    <property type="entry name" value="BACON"/>
</dbReference>
<dbReference type="Pfam" id="PF18942">
    <property type="entry name" value="DUF5689"/>
    <property type="match status" value="1"/>
</dbReference>